<dbReference type="PROSITE" id="PS51257">
    <property type="entry name" value="PROKAR_LIPOPROTEIN"/>
    <property type="match status" value="1"/>
</dbReference>
<accession>A0A160M9A8</accession>
<evidence type="ECO:0000313" key="4">
    <source>
        <dbReference type="Proteomes" id="UP000077856"/>
    </source>
</evidence>
<feature type="signal peptide" evidence="2">
    <location>
        <begin position="1"/>
        <end position="18"/>
    </location>
</feature>
<feature type="region of interest" description="Disordered" evidence="1">
    <location>
        <begin position="26"/>
        <end position="60"/>
    </location>
</feature>
<dbReference type="Proteomes" id="UP000077856">
    <property type="component" value="Chromosome"/>
</dbReference>
<proteinExistence type="predicted"/>
<evidence type="ECO:0000256" key="1">
    <source>
        <dbReference type="SAM" id="MobiDB-lite"/>
    </source>
</evidence>
<evidence type="ECO:0000256" key="2">
    <source>
        <dbReference type="SAM" id="SignalP"/>
    </source>
</evidence>
<protein>
    <recommendedName>
        <fullName evidence="5">Lipoprotein</fullName>
    </recommendedName>
</protein>
<feature type="compositionally biased region" description="Basic and acidic residues" evidence="1">
    <location>
        <begin position="39"/>
        <end position="60"/>
    </location>
</feature>
<dbReference type="eggNOG" id="ENOG502ZGTJ">
    <property type="taxonomic scope" value="Bacteria"/>
</dbReference>
<evidence type="ECO:0000313" key="3">
    <source>
        <dbReference type="EMBL" id="AND39014.1"/>
    </source>
</evidence>
<sequence length="194" mass="22019">MKSYSLIAALFSATLILAGCNQNEEQIVEDEDKNNPSTEEQRAETEEAPEDNKKITEEVGLGDTRDLFTKAYGENKNNDEIARFNGNSMLVEFQTHRAVNVELQFEDMEKDMSNEEVLAFVEKRIPKDAEEVNRFKEDNNEREIIEYKSELLKETLSDEVYEGDEPGTFSVLLTSSEDDYVNATLSIGHSDQGS</sequence>
<dbReference type="KEGG" id="bon:A361_07740"/>
<gene>
    <name evidence="3" type="ORF">A361_07740</name>
</gene>
<dbReference type="AlphaFoldDB" id="A0A160M9A8"/>
<dbReference type="RefSeq" id="WP_019381508.1">
    <property type="nucleotide sequence ID" value="NZ_CP015506.1"/>
</dbReference>
<dbReference type="EMBL" id="CP015506">
    <property type="protein sequence ID" value="AND39014.1"/>
    <property type="molecule type" value="Genomic_DNA"/>
</dbReference>
<organism evidence="3 4">
    <name type="scientific">Cytobacillus oceanisediminis 2691</name>
    <dbReference type="NCBI Taxonomy" id="1196031"/>
    <lineage>
        <taxon>Bacteria</taxon>
        <taxon>Bacillati</taxon>
        <taxon>Bacillota</taxon>
        <taxon>Bacilli</taxon>
        <taxon>Bacillales</taxon>
        <taxon>Bacillaceae</taxon>
        <taxon>Cytobacillus</taxon>
    </lineage>
</organism>
<feature type="chain" id="PRO_5039338939" description="Lipoprotein" evidence="2">
    <location>
        <begin position="19"/>
        <end position="194"/>
    </location>
</feature>
<keyword evidence="2" id="KW-0732">Signal</keyword>
<reference evidence="3 4" key="1">
    <citation type="submission" date="2016-04" db="EMBL/GenBank/DDBJ databases">
        <title>Complete genome sequence of Bacillus oceanisediminis strain 2691.</title>
        <authorList>
            <person name="Jeong H."/>
            <person name="Kim H.J."/>
            <person name="Lee D.-W."/>
        </authorList>
    </citation>
    <scope>NUCLEOTIDE SEQUENCE [LARGE SCALE GENOMIC DNA]</scope>
    <source>
        <strain evidence="3 4">2691</strain>
    </source>
</reference>
<name>A0A160M9A8_9BACI</name>
<evidence type="ECO:0008006" key="5">
    <source>
        <dbReference type="Google" id="ProtNLM"/>
    </source>
</evidence>